<dbReference type="Gene3D" id="3.40.390.10">
    <property type="entry name" value="Collagenase (Catalytic Domain)"/>
    <property type="match status" value="1"/>
</dbReference>
<dbReference type="RefSeq" id="WP_203381792.1">
    <property type="nucleotide sequence ID" value="NZ_JAENHP010000021.1"/>
</dbReference>
<reference evidence="2 3" key="1">
    <citation type="submission" date="2021-01" db="EMBL/GenBank/DDBJ databases">
        <title>Actinoplanes sp. nov. LDG1-06 isolated from lichen.</title>
        <authorList>
            <person name="Saeng-In P."/>
            <person name="Phongsopitanun W."/>
            <person name="Kanchanasin P."/>
            <person name="Yuki M."/>
            <person name="Kudo T."/>
            <person name="Ohkuma M."/>
            <person name="Tanasupawat S."/>
        </authorList>
    </citation>
    <scope>NUCLEOTIDE SEQUENCE [LARGE SCALE GENOMIC DNA]</scope>
    <source>
        <strain evidence="2 3">LDG1-06</strain>
    </source>
</reference>
<feature type="domain" description="Peptidase metallopeptidase" evidence="1">
    <location>
        <begin position="101"/>
        <end position="290"/>
    </location>
</feature>
<evidence type="ECO:0000259" key="1">
    <source>
        <dbReference type="SMART" id="SM00235"/>
    </source>
</evidence>
<dbReference type="Proteomes" id="UP000632138">
    <property type="component" value="Unassembled WGS sequence"/>
</dbReference>
<dbReference type="SUPFAM" id="SSF55486">
    <property type="entry name" value="Metalloproteases ('zincins'), catalytic domain"/>
    <property type="match status" value="1"/>
</dbReference>
<evidence type="ECO:0000313" key="3">
    <source>
        <dbReference type="Proteomes" id="UP000632138"/>
    </source>
</evidence>
<dbReference type="InterPro" id="IPR006026">
    <property type="entry name" value="Peptidase_Metallo"/>
</dbReference>
<dbReference type="EMBL" id="JAENHP010000021">
    <property type="protein sequence ID" value="MBM2621799.1"/>
    <property type="molecule type" value="Genomic_DNA"/>
</dbReference>
<accession>A0ABS2ARL1</accession>
<dbReference type="SMART" id="SM00235">
    <property type="entry name" value="ZnMc"/>
    <property type="match status" value="1"/>
</dbReference>
<name>A0ABS2ARL1_9ACTN</name>
<gene>
    <name evidence="2" type="ORF">JIG36_40475</name>
</gene>
<evidence type="ECO:0000313" key="2">
    <source>
        <dbReference type="EMBL" id="MBM2621799.1"/>
    </source>
</evidence>
<proteinExistence type="predicted"/>
<sequence length="299" mass="33136">MTEEIRSTTLAAEILEQVPQLRQAAQGSDEFARLTGTTPQVKLDDGRTFHLLEGDLLYDEDEFLIYSLQQARSGDNALMSLSTNAIIEPPPALIGISRGKKLIRWAPDVVLRYCVIRSSFPQQDQYEKARDSVAAAAAAWEGVCGITFQYMPEHDGHPDPSTPANEINPSLVFSVRYVDAQGQFIAAAFFPTYPPARRRVLIDPSYFSGGLSFDQVGVLRHELGHVLGFRHEHISSGAPAVCPNEDNKDTIDLTAYDPKSVMHYFCGGVGSRELRITDLDREGAQKLYGPPWANVELLR</sequence>
<protein>
    <recommendedName>
        <fullName evidence="1">Peptidase metallopeptidase domain-containing protein</fullName>
    </recommendedName>
</protein>
<dbReference type="InterPro" id="IPR024079">
    <property type="entry name" value="MetalloPept_cat_dom_sf"/>
</dbReference>
<comment type="caution">
    <text evidence="2">The sequence shown here is derived from an EMBL/GenBank/DDBJ whole genome shotgun (WGS) entry which is preliminary data.</text>
</comment>
<organism evidence="2 3">
    <name type="scientific">Paractinoplanes ovalisporus</name>
    <dbReference type="NCBI Taxonomy" id="2810368"/>
    <lineage>
        <taxon>Bacteria</taxon>
        <taxon>Bacillati</taxon>
        <taxon>Actinomycetota</taxon>
        <taxon>Actinomycetes</taxon>
        <taxon>Micromonosporales</taxon>
        <taxon>Micromonosporaceae</taxon>
        <taxon>Paractinoplanes</taxon>
    </lineage>
</organism>
<keyword evidence="3" id="KW-1185">Reference proteome</keyword>